<dbReference type="SUPFAM" id="SSF47413">
    <property type="entry name" value="lambda repressor-like DNA-binding domains"/>
    <property type="match status" value="1"/>
</dbReference>
<organism evidence="2 3">
    <name type="scientific">Micromonospora halophytica</name>
    <dbReference type="NCBI Taxonomy" id="47864"/>
    <lineage>
        <taxon>Bacteria</taxon>
        <taxon>Bacillati</taxon>
        <taxon>Actinomycetota</taxon>
        <taxon>Actinomycetes</taxon>
        <taxon>Micromonosporales</taxon>
        <taxon>Micromonosporaceae</taxon>
        <taxon>Micromonospora</taxon>
    </lineage>
</organism>
<feature type="region of interest" description="Disordered" evidence="1">
    <location>
        <begin position="122"/>
        <end position="153"/>
    </location>
</feature>
<evidence type="ECO:0000256" key="1">
    <source>
        <dbReference type="SAM" id="MobiDB-lite"/>
    </source>
</evidence>
<reference evidence="3" key="1">
    <citation type="submission" date="2016-06" db="EMBL/GenBank/DDBJ databases">
        <authorList>
            <person name="Varghese N."/>
        </authorList>
    </citation>
    <scope>NUCLEOTIDE SEQUENCE [LARGE SCALE GENOMIC DNA]</scope>
    <source>
        <strain evidence="3">DSM 43171</strain>
    </source>
</reference>
<accession>A0A1C5GW37</accession>
<dbReference type="Proteomes" id="UP000199408">
    <property type="component" value="Unassembled WGS sequence"/>
</dbReference>
<feature type="compositionally biased region" description="Pro residues" evidence="1">
    <location>
        <begin position="140"/>
        <end position="150"/>
    </location>
</feature>
<dbReference type="RefSeq" id="WP_211565745.1">
    <property type="nucleotide sequence ID" value="NZ_FMDN01000002.1"/>
</dbReference>
<feature type="region of interest" description="Disordered" evidence="1">
    <location>
        <begin position="440"/>
        <end position="463"/>
    </location>
</feature>
<dbReference type="GO" id="GO:0003677">
    <property type="term" value="F:DNA binding"/>
    <property type="evidence" value="ECO:0007669"/>
    <property type="project" value="InterPro"/>
</dbReference>
<evidence type="ECO:0000313" key="3">
    <source>
        <dbReference type="Proteomes" id="UP000199408"/>
    </source>
</evidence>
<dbReference type="Gene3D" id="1.10.260.40">
    <property type="entry name" value="lambda repressor-like DNA-binding domains"/>
    <property type="match status" value="1"/>
</dbReference>
<dbReference type="EMBL" id="FMDN01000002">
    <property type="protein sequence ID" value="SCG38016.1"/>
    <property type="molecule type" value="Genomic_DNA"/>
</dbReference>
<proteinExistence type="predicted"/>
<dbReference type="STRING" id="47864.GA0070560_102199"/>
<sequence>MTPPDPSLLGPLIAQLRLARGWSQQRLADALCAAAGTPTLTRHEVSRWERAVRVPGERWRRHLAAVLDAPAGLLGDAPARSRLPGPATARSRSVLLALAHRWAADPSVPLLLNPATIDHLAGPPPDGWAADPASDDHPNRPPPGSEPAGPPGTIGLAQLRRLDDLSGGVDLAPAGAYRLRRVARALRRAGPTGRRRLLPALAETAQLAGWLDGDAGHLASGLDAHRLGLRAAAATGDRAFAGHVLGSASHLLAAADDADGALLLARAGYAGVGRAASPGLRALLLHRVALAAALAGRTPAGRQALDAALRTAETVEPATEPAWLYWLDGDELAAMTGRTLVALGRPGPAVPLLHTVGSGRGPRSAAVYGGWLARGLVQLGEVDQAAAVAGAALRDAVRAGSARAATALVEMDRRLAAHRVEPAVRRWRRLLADARPYLPRAPMSRRPATTRRPCGGAGPLRTG</sequence>
<protein>
    <recommendedName>
        <fullName evidence="4">Helix-turn-helix domain-containing protein</fullName>
    </recommendedName>
</protein>
<dbReference type="CDD" id="cd00093">
    <property type="entry name" value="HTH_XRE"/>
    <property type="match status" value="1"/>
</dbReference>
<gene>
    <name evidence="2" type="ORF">GA0070560_102199</name>
</gene>
<dbReference type="InterPro" id="IPR001387">
    <property type="entry name" value="Cro/C1-type_HTH"/>
</dbReference>
<dbReference type="AlphaFoldDB" id="A0A1C5GW37"/>
<dbReference type="InterPro" id="IPR010982">
    <property type="entry name" value="Lambda_DNA-bd_dom_sf"/>
</dbReference>
<name>A0A1C5GW37_9ACTN</name>
<evidence type="ECO:0008006" key="4">
    <source>
        <dbReference type="Google" id="ProtNLM"/>
    </source>
</evidence>
<keyword evidence="3" id="KW-1185">Reference proteome</keyword>
<evidence type="ECO:0000313" key="2">
    <source>
        <dbReference type="EMBL" id="SCG38016.1"/>
    </source>
</evidence>